<dbReference type="GO" id="GO:0008376">
    <property type="term" value="F:acetylgalactosaminyltransferase activity"/>
    <property type="evidence" value="ECO:0007669"/>
    <property type="project" value="TreeGrafter"/>
</dbReference>
<keyword evidence="14" id="KW-1185">Reference proteome</keyword>
<keyword evidence="5 11" id="KW-0812">Transmembrane</keyword>
<evidence type="ECO:0000313" key="14">
    <source>
        <dbReference type="Proteomes" id="UP001152622"/>
    </source>
</evidence>
<dbReference type="CDD" id="cd00761">
    <property type="entry name" value="Glyco_tranf_GTA_type"/>
    <property type="match status" value="1"/>
</dbReference>
<evidence type="ECO:0000256" key="8">
    <source>
        <dbReference type="ARBA" id="ARBA00023034"/>
    </source>
</evidence>
<keyword evidence="4" id="KW-0808">Transferase</keyword>
<comment type="similarity">
    <text evidence="2">Belongs to the glycosyltransferase 2 family.</text>
</comment>
<proteinExistence type="inferred from homology"/>
<dbReference type="InterPro" id="IPR029044">
    <property type="entry name" value="Nucleotide-diphossugar_trans"/>
</dbReference>
<dbReference type="Gene3D" id="3.90.550.10">
    <property type="entry name" value="Spore Coat Polysaccharide Biosynthesis Protein SpsA, Chain A"/>
    <property type="match status" value="1"/>
</dbReference>
<dbReference type="Pfam" id="PF00535">
    <property type="entry name" value="Glycos_transf_2"/>
    <property type="match status" value="1"/>
</dbReference>
<keyword evidence="7 11" id="KW-1133">Transmembrane helix</keyword>
<evidence type="ECO:0000256" key="1">
    <source>
        <dbReference type="ARBA" id="ARBA00004323"/>
    </source>
</evidence>
<evidence type="ECO:0000259" key="12">
    <source>
        <dbReference type="Pfam" id="PF00535"/>
    </source>
</evidence>
<keyword evidence="10" id="KW-1015">Disulfide bond</keyword>
<sequence length="800" mass="87967">MFVGRAWSQSVEFLGVVTAPTRLVLHGGKSRWFQHQSVRQSAPVTDRVDVDSPGKESQGVIWPEQIASPHASANLFAHKACCYSVRMLLHAPLYPKYGTVAALDLRVCTRGTVGEGTISPGSTSCSDWIEADGEDTSDRIVPWSMSTLHRGEELSSHPGGPRSRAAAPPALRVKDVSRMYSLRKTALLVIVASVLLVAALLRSWTPRAYTTVDVRQRPGNSVERLLEERLQDSDHRYSSIPYHLKESVAGLLAQNGCVCEGEGGGVRLPFAQLLFPRVSAHPLHTAFQASELEELKRRRAQEYHSFQMRSQTAADLLIVAEANSPLQYPTQGVEVRPLKTIIIPGLALQEPPRDQHSVNFTATLGTFNVAAEVEGVKVKGDGEMHMTLSSSLLPNLNRQLQFVTYTNTLFHPSTADTVQFETDGHQAVFTIKIRHGITPKLYNPGPSGEYNISALVTIATKTFLRYDKLQNLIDSIRRYYPTVTVVIADDSEHPKPVTGPYIEHYIMPFGKGWFAGRNLAISQVTTKYVLWVDDDFIFTGSTKLEKLVEVLESTTLDLVGGAVREATGYTATYRQTISIEAGEEEGDCLHMRRGFHHAIQGFPNCVITDGVINFFLARTDKVQQVGFDPRLARVAHLEFFIDGLGSLHVGSCDDVIVGHATKIKLPWGQSESDKTYAKFRYPPASSDATHTKNGLLYFKNRSPVSETDAVTGPVALLSPVSETDAVPGPVALLSVSEAGSVPGPAEETGLSTFKVPLGSTDSLLKTQNIARQVSTWMDTPHSLVRNPDRTRGNCDYQRWN</sequence>
<evidence type="ECO:0000313" key="13">
    <source>
        <dbReference type="EMBL" id="KAJ8358716.1"/>
    </source>
</evidence>
<dbReference type="SUPFAM" id="SSF53448">
    <property type="entry name" value="Nucleotide-diphospho-sugar transferases"/>
    <property type="match status" value="1"/>
</dbReference>
<dbReference type="PANTHER" id="PTHR15046">
    <property type="entry name" value="GLYCO_TRANS_2-LIKE DOMAIN-CONTAINING PROTEIN"/>
    <property type="match status" value="1"/>
</dbReference>
<dbReference type="PANTHER" id="PTHR15046:SF1">
    <property type="entry name" value="BETA-1,4 N-ACETYLGALACTOSAMINYLTRANSFERASE 1"/>
    <property type="match status" value="1"/>
</dbReference>
<organism evidence="13 14">
    <name type="scientific">Synaphobranchus kaupii</name>
    <name type="common">Kaup's arrowtooth eel</name>
    <dbReference type="NCBI Taxonomy" id="118154"/>
    <lineage>
        <taxon>Eukaryota</taxon>
        <taxon>Metazoa</taxon>
        <taxon>Chordata</taxon>
        <taxon>Craniata</taxon>
        <taxon>Vertebrata</taxon>
        <taxon>Euteleostomi</taxon>
        <taxon>Actinopterygii</taxon>
        <taxon>Neopterygii</taxon>
        <taxon>Teleostei</taxon>
        <taxon>Anguilliformes</taxon>
        <taxon>Synaphobranchidae</taxon>
        <taxon>Synaphobranchus</taxon>
    </lineage>
</organism>
<protein>
    <recommendedName>
        <fullName evidence="12">Glycosyltransferase 2-like domain-containing protein</fullName>
    </recommendedName>
</protein>
<evidence type="ECO:0000256" key="10">
    <source>
        <dbReference type="ARBA" id="ARBA00023157"/>
    </source>
</evidence>
<dbReference type="Proteomes" id="UP001152622">
    <property type="component" value="Chromosome 5"/>
</dbReference>
<dbReference type="EMBL" id="JAINUF010000005">
    <property type="protein sequence ID" value="KAJ8358716.1"/>
    <property type="molecule type" value="Genomic_DNA"/>
</dbReference>
<evidence type="ECO:0000256" key="7">
    <source>
        <dbReference type="ARBA" id="ARBA00022989"/>
    </source>
</evidence>
<dbReference type="GO" id="GO:0001574">
    <property type="term" value="P:ganglioside biosynthetic process"/>
    <property type="evidence" value="ECO:0007669"/>
    <property type="project" value="TreeGrafter"/>
</dbReference>
<dbReference type="InterPro" id="IPR001173">
    <property type="entry name" value="Glyco_trans_2-like"/>
</dbReference>
<keyword evidence="6" id="KW-0735">Signal-anchor</keyword>
<evidence type="ECO:0000256" key="5">
    <source>
        <dbReference type="ARBA" id="ARBA00022692"/>
    </source>
</evidence>
<reference evidence="13" key="1">
    <citation type="journal article" date="2023" name="Science">
        <title>Genome structures resolve the early diversification of teleost fishes.</title>
        <authorList>
            <person name="Parey E."/>
            <person name="Louis A."/>
            <person name="Montfort J."/>
            <person name="Bouchez O."/>
            <person name="Roques C."/>
            <person name="Iampietro C."/>
            <person name="Lluch J."/>
            <person name="Castinel A."/>
            <person name="Donnadieu C."/>
            <person name="Desvignes T."/>
            <person name="Floi Bucao C."/>
            <person name="Jouanno E."/>
            <person name="Wen M."/>
            <person name="Mejri S."/>
            <person name="Dirks R."/>
            <person name="Jansen H."/>
            <person name="Henkel C."/>
            <person name="Chen W.J."/>
            <person name="Zahm M."/>
            <person name="Cabau C."/>
            <person name="Klopp C."/>
            <person name="Thompson A.W."/>
            <person name="Robinson-Rechavi M."/>
            <person name="Braasch I."/>
            <person name="Lecointre G."/>
            <person name="Bobe J."/>
            <person name="Postlethwait J.H."/>
            <person name="Berthelot C."/>
            <person name="Roest Crollius H."/>
            <person name="Guiguen Y."/>
        </authorList>
    </citation>
    <scope>NUCLEOTIDE SEQUENCE</scope>
    <source>
        <strain evidence="13">WJC10195</strain>
    </source>
</reference>
<dbReference type="FunFam" id="3.90.550.10:FF:000076">
    <property type="entry name" value="Beta-1,4 N-acetylgalactosaminyltransferase"/>
    <property type="match status" value="1"/>
</dbReference>
<dbReference type="OrthoDB" id="2139606at2759"/>
<feature type="domain" description="Glycosyltransferase 2-like" evidence="12">
    <location>
        <begin position="458"/>
        <end position="623"/>
    </location>
</feature>
<evidence type="ECO:0000256" key="9">
    <source>
        <dbReference type="ARBA" id="ARBA00023136"/>
    </source>
</evidence>
<dbReference type="AlphaFoldDB" id="A0A9Q1FH11"/>
<dbReference type="GO" id="GO:0000139">
    <property type="term" value="C:Golgi membrane"/>
    <property type="evidence" value="ECO:0007669"/>
    <property type="project" value="UniProtKB-SubCell"/>
</dbReference>
<keyword evidence="8" id="KW-0333">Golgi apparatus</keyword>
<name>A0A9Q1FH11_SYNKA</name>
<evidence type="ECO:0000256" key="2">
    <source>
        <dbReference type="ARBA" id="ARBA00006739"/>
    </source>
</evidence>
<comment type="caution">
    <text evidence="13">The sequence shown here is derived from an EMBL/GenBank/DDBJ whole genome shotgun (WGS) entry which is preliminary data.</text>
</comment>
<keyword evidence="9 11" id="KW-0472">Membrane</keyword>
<gene>
    <name evidence="13" type="ORF">SKAU_G00152410</name>
</gene>
<accession>A0A9Q1FH11</accession>
<evidence type="ECO:0000256" key="3">
    <source>
        <dbReference type="ARBA" id="ARBA00022676"/>
    </source>
</evidence>
<evidence type="ECO:0000256" key="4">
    <source>
        <dbReference type="ARBA" id="ARBA00022679"/>
    </source>
</evidence>
<keyword evidence="3" id="KW-0328">Glycosyltransferase</keyword>
<evidence type="ECO:0000256" key="6">
    <source>
        <dbReference type="ARBA" id="ARBA00022968"/>
    </source>
</evidence>
<evidence type="ECO:0000256" key="11">
    <source>
        <dbReference type="SAM" id="Phobius"/>
    </source>
</evidence>
<comment type="subcellular location">
    <subcellularLocation>
        <location evidence="1">Golgi apparatus membrane</location>
        <topology evidence="1">Single-pass type II membrane protein</topology>
    </subcellularLocation>
</comment>
<feature type="transmembrane region" description="Helical" evidence="11">
    <location>
        <begin position="186"/>
        <end position="205"/>
    </location>
</feature>